<dbReference type="Proteomes" id="UP000198415">
    <property type="component" value="Unassembled WGS sequence"/>
</dbReference>
<evidence type="ECO:0000256" key="1">
    <source>
        <dbReference type="SAM" id="MobiDB-lite"/>
    </source>
</evidence>
<dbReference type="AlphaFoldDB" id="A0A238WDH4"/>
<keyword evidence="3" id="KW-1185">Reference proteome</keyword>
<organism evidence="2 3">
    <name type="scientific">Actinoplanes regularis</name>
    <dbReference type="NCBI Taxonomy" id="52697"/>
    <lineage>
        <taxon>Bacteria</taxon>
        <taxon>Bacillati</taxon>
        <taxon>Actinomycetota</taxon>
        <taxon>Actinomycetes</taxon>
        <taxon>Micromonosporales</taxon>
        <taxon>Micromonosporaceae</taxon>
        <taxon>Actinoplanes</taxon>
    </lineage>
</organism>
<dbReference type="EMBL" id="FZNR01000002">
    <property type="protein sequence ID" value="SNR44411.1"/>
    <property type="molecule type" value="Genomic_DNA"/>
</dbReference>
<sequence>MKGRDNNGQHVPHLLRGFDQSGASRVDGTVTLSAAKVNSAGLWTEPGEVPGTG</sequence>
<evidence type="ECO:0000313" key="3">
    <source>
        <dbReference type="Proteomes" id="UP000198415"/>
    </source>
</evidence>
<accession>A0A238WDH4</accession>
<protein>
    <submittedName>
        <fullName evidence="2">Uncharacterized protein</fullName>
    </submittedName>
</protein>
<proteinExistence type="predicted"/>
<name>A0A238WDH4_9ACTN</name>
<feature type="region of interest" description="Disordered" evidence="1">
    <location>
        <begin position="1"/>
        <end position="22"/>
    </location>
</feature>
<evidence type="ECO:0000313" key="2">
    <source>
        <dbReference type="EMBL" id="SNR44411.1"/>
    </source>
</evidence>
<reference evidence="2 3" key="1">
    <citation type="submission" date="2017-06" db="EMBL/GenBank/DDBJ databases">
        <authorList>
            <person name="Kim H.J."/>
            <person name="Triplett B.A."/>
        </authorList>
    </citation>
    <scope>NUCLEOTIDE SEQUENCE [LARGE SCALE GENOMIC DNA]</scope>
    <source>
        <strain evidence="2 3">DSM 43151</strain>
    </source>
</reference>
<gene>
    <name evidence="2" type="ORF">SAMN06264365_102417</name>
</gene>